<accession>A0A4Q8CYY0</accession>
<name>A0A4Q8CYY0_9GAMM</name>
<dbReference type="SUPFAM" id="SSF48295">
    <property type="entry name" value="TrpR-like"/>
    <property type="match status" value="1"/>
</dbReference>
<organism evidence="2 3">
    <name type="scientific">Spiribacter vilamensis</name>
    <dbReference type="NCBI Taxonomy" id="531306"/>
    <lineage>
        <taxon>Bacteria</taxon>
        <taxon>Pseudomonadati</taxon>
        <taxon>Pseudomonadota</taxon>
        <taxon>Gammaproteobacteria</taxon>
        <taxon>Chromatiales</taxon>
        <taxon>Ectothiorhodospiraceae</taxon>
        <taxon>Spiribacter</taxon>
    </lineage>
</organism>
<dbReference type="InterPro" id="IPR002514">
    <property type="entry name" value="Transposase_8"/>
</dbReference>
<dbReference type="OrthoDB" id="9774685at2"/>
<reference evidence="2 3" key="1">
    <citation type="submission" date="2019-02" db="EMBL/GenBank/DDBJ databases">
        <title>Genomic Encyclopedia of Type Strains, Phase IV (KMG-IV): sequencing the most valuable type-strain genomes for metagenomic binning, comparative biology and taxonomic classification.</title>
        <authorList>
            <person name="Goeker M."/>
        </authorList>
    </citation>
    <scope>NUCLEOTIDE SEQUENCE [LARGE SCALE GENOMIC DNA]</scope>
    <source>
        <strain evidence="2 3">DSM 21056</strain>
    </source>
</reference>
<gene>
    <name evidence="2" type="ORF">EV698_0450</name>
</gene>
<dbReference type="AlphaFoldDB" id="A0A4Q8CYY0"/>
<evidence type="ECO:0000256" key="1">
    <source>
        <dbReference type="ARBA" id="ARBA00009964"/>
    </source>
</evidence>
<dbReference type="PANTHER" id="PTHR37936:SF3">
    <property type="entry name" value="TRANSPOSASE INSC FOR INSERTION ELEMENT IS2A-RELATED"/>
    <property type="match status" value="1"/>
</dbReference>
<dbReference type="NCBIfam" id="NF047595">
    <property type="entry name" value="IS66_ISRel24_TnpA"/>
    <property type="match status" value="1"/>
</dbReference>
<dbReference type="RefSeq" id="WP_130502548.1">
    <property type="nucleotide sequence ID" value="NZ_SHLI01000001.1"/>
</dbReference>
<comment type="caution">
    <text evidence="2">The sequence shown here is derived from an EMBL/GenBank/DDBJ whole genome shotgun (WGS) entry which is preliminary data.</text>
</comment>
<evidence type="ECO:0000313" key="3">
    <source>
        <dbReference type="Proteomes" id="UP000292298"/>
    </source>
</evidence>
<keyword evidence="3" id="KW-1185">Reference proteome</keyword>
<dbReference type="Gene3D" id="1.10.10.10">
    <property type="entry name" value="Winged helix-like DNA-binding domain superfamily/Winged helix DNA-binding domain"/>
    <property type="match status" value="1"/>
</dbReference>
<dbReference type="GO" id="GO:0043565">
    <property type="term" value="F:sequence-specific DNA binding"/>
    <property type="evidence" value="ECO:0007669"/>
    <property type="project" value="InterPro"/>
</dbReference>
<comment type="similarity">
    <text evidence="1">Belongs to the transposase 8 family.</text>
</comment>
<dbReference type="GO" id="GO:0006313">
    <property type="term" value="P:DNA transposition"/>
    <property type="evidence" value="ECO:0007669"/>
    <property type="project" value="InterPro"/>
</dbReference>
<dbReference type="GO" id="GO:0004803">
    <property type="term" value="F:transposase activity"/>
    <property type="evidence" value="ECO:0007669"/>
    <property type="project" value="InterPro"/>
</dbReference>
<proteinExistence type="inferred from homology"/>
<protein>
    <submittedName>
        <fullName evidence="2">Transposase</fullName>
    </submittedName>
</protein>
<dbReference type="InterPro" id="IPR036388">
    <property type="entry name" value="WH-like_DNA-bd_sf"/>
</dbReference>
<dbReference type="Proteomes" id="UP000292298">
    <property type="component" value="Unassembled WGS sequence"/>
</dbReference>
<dbReference type="Pfam" id="PF01527">
    <property type="entry name" value="HTH_Tnp_1"/>
    <property type="match status" value="1"/>
</dbReference>
<dbReference type="EMBL" id="SHLI01000001">
    <property type="protein sequence ID" value="RZU98208.1"/>
    <property type="molecule type" value="Genomic_DNA"/>
</dbReference>
<dbReference type="InterPro" id="IPR010921">
    <property type="entry name" value="Trp_repressor/repl_initiator"/>
</dbReference>
<sequence>MDTDEQHTRAGGGDRRRWFTVGYKRQVVEETLTGDTSVSVVARRHDLNSNQLFNWRRHYRNGLLEETANSGAALMPVHVADAQVAATAEPPGSPRPPSAGGEVEIHLSGGHRVVVRGDADHAALRVALEVLSG</sequence>
<evidence type="ECO:0000313" key="2">
    <source>
        <dbReference type="EMBL" id="RZU98208.1"/>
    </source>
</evidence>
<dbReference type="PANTHER" id="PTHR37936">
    <property type="entry name" value="TRANSPOSASE INSC FOR INSERTION ELEMENT IS2A-RELATED"/>
    <property type="match status" value="1"/>
</dbReference>